<dbReference type="EMBL" id="CP036172">
    <property type="protein sequence ID" value="QSZ66427.1"/>
    <property type="molecule type" value="Genomic_DNA"/>
</dbReference>
<accession>A0A8A3S236</accession>
<dbReference type="KEGG" id="maqe:RJ40_02395"/>
<evidence type="ECO:0000313" key="2">
    <source>
        <dbReference type="Proteomes" id="UP001042704"/>
    </source>
</evidence>
<sequence length="89" mass="9621">MTAPKTLFDILQETGMTLNFHTHLRGSQCAWRNGDECRCYGCPGCPGGVANNPCPGAGSVCRHSPGCSGCPRTCDLWDADDRRDSGEDW</sequence>
<organism evidence="1 2">
    <name type="scientific">Methanofollis aquaemaris</name>
    <dbReference type="NCBI Taxonomy" id="126734"/>
    <lineage>
        <taxon>Archaea</taxon>
        <taxon>Methanobacteriati</taxon>
        <taxon>Methanobacteriota</taxon>
        <taxon>Stenosarchaea group</taxon>
        <taxon>Methanomicrobia</taxon>
        <taxon>Methanomicrobiales</taxon>
        <taxon>Methanomicrobiaceae</taxon>
        <taxon>Methanofollis</taxon>
    </lineage>
</organism>
<gene>
    <name evidence="1" type="ORF">RJ40_02395</name>
</gene>
<dbReference type="Proteomes" id="UP001042704">
    <property type="component" value="Chromosome"/>
</dbReference>
<name>A0A8A3S236_9EURY</name>
<proteinExistence type="predicted"/>
<reference evidence="1" key="2">
    <citation type="submission" date="2019-02" db="EMBL/GenBank/DDBJ databases">
        <authorList>
            <person name="Chen S.-C."/>
            <person name="Chien H.-H."/>
            <person name="Lai M.-C."/>
        </authorList>
    </citation>
    <scope>NUCLEOTIDE SEQUENCE</scope>
    <source>
        <strain evidence="1">N2F9704</strain>
    </source>
</reference>
<dbReference type="RefSeq" id="WP_265581769.1">
    <property type="nucleotide sequence ID" value="NZ_CP036172.1"/>
</dbReference>
<dbReference type="AlphaFoldDB" id="A0A8A3S236"/>
<keyword evidence="2" id="KW-1185">Reference proteome</keyword>
<dbReference type="GeneID" id="76423176"/>
<reference evidence="1" key="1">
    <citation type="journal article" date="2001" name="Int. J. Syst. Evol. Microbiol.">
        <title>Methanofollis aquaemaris sp. nov., a methanogen isolated from an aquaculture fish pond.</title>
        <authorList>
            <person name="Lai M.C."/>
            <person name="Chen S.C."/>
        </authorList>
    </citation>
    <scope>NUCLEOTIDE SEQUENCE</scope>
    <source>
        <strain evidence="1">N2F9704</strain>
    </source>
</reference>
<evidence type="ECO:0000313" key="1">
    <source>
        <dbReference type="EMBL" id="QSZ66427.1"/>
    </source>
</evidence>
<protein>
    <submittedName>
        <fullName evidence="1">Uncharacterized protein</fullName>
    </submittedName>
</protein>